<organism evidence="2 3">
    <name type="scientific">Xenoophorus captivus</name>
    <dbReference type="NCBI Taxonomy" id="1517983"/>
    <lineage>
        <taxon>Eukaryota</taxon>
        <taxon>Metazoa</taxon>
        <taxon>Chordata</taxon>
        <taxon>Craniata</taxon>
        <taxon>Vertebrata</taxon>
        <taxon>Euteleostomi</taxon>
        <taxon>Actinopterygii</taxon>
        <taxon>Neopterygii</taxon>
        <taxon>Teleostei</taxon>
        <taxon>Neoteleostei</taxon>
        <taxon>Acanthomorphata</taxon>
        <taxon>Ovalentaria</taxon>
        <taxon>Atherinomorphae</taxon>
        <taxon>Cyprinodontiformes</taxon>
        <taxon>Goodeidae</taxon>
        <taxon>Xenoophorus</taxon>
    </lineage>
</organism>
<name>A0ABV0RM34_9TELE</name>
<feature type="compositionally biased region" description="Polar residues" evidence="1">
    <location>
        <begin position="219"/>
        <end position="233"/>
    </location>
</feature>
<comment type="caution">
    <text evidence="2">The sequence shown here is derived from an EMBL/GenBank/DDBJ whole genome shotgun (WGS) entry which is preliminary data.</text>
</comment>
<evidence type="ECO:0000256" key="1">
    <source>
        <dbReference type="SAM" id="MobiDB-lite"/>
    </source>
</evidence>
<accession>A0ABV0RM34</accession>
<gene>
    <name evidence="2" type="ORF">XENOCAPTIV_023951</name>
</gene>
<evidence type="ECO:0008006" key="4">
    <source>
        <dbReference type="Google" id="ProtNLM"/>
    </source>
</evidence>
<feature type="region of interest" description="Disordered" evidence="1">
    <location>
        <begin position="199"/>
        <end position="233"/>
    </location>
</feature>
<sequence length="233" mass="24673">LSCKTRRKSAFCRFQGAKMKLLLLTVFVAVFSSVSTVGLHLSGSFGHLSVTLSCNILFSHFLQVNGGKTARLLAAMNAGMLNGMMAGGLNPPLVAGGGVGLIGQSPFAQFVPGLPAFAVRAPMPNMFPAAVNPYQFPMMGAPQMPQMNPPQQLQMGMTGGAMQQQPFFQPPIQAPAQPPAQPPFQPVVQPNPAQRFRRQTLKSENVGISIVDTQIPGPTESTTAPPCDNKSAN</sequence>
<feature type="non-terminal residue" evidence="2">
    <location>
        <position position="1"/>
    </location>
</feature>
<evidence type="ECO:0000313" key="2">
    <source>
        <dbReference type="EMBL" id="MEQ2209084.1"/>
    </source>
</evidence>
<protein>
    <recommendedName>
        <fullName evidence="4">Secretory calcium-binding phosphoprotein 9</fullName>
    </recommendedName>
</protein>
<evidence type="ECO:0000313" key="3">
    <source>
        <dbReference type="Proteomes" id="UP001434883"/>
    </source>
</evidence>
<dbReference type="Proteomes" id="UP001434883">
    <property type="component" value="Unassembled WGS sequence"/>
</dbReference>
<proteinExistence type="predicted"/>
<dbReference type="EMBL" id="JAHRIN010050963">
    <property type="protein sequence ID" value="MEQ2209084.1"/>
    <property type="molecule type" value="Genomic_DNA"/>
</dbReference>
<reference evidence="2 3" key="1">
    <citation type="submission" date="2021-06" db="EMBL/GenBank/DDBJ databases">
        <authorList>
            <person name="Palmer J.M."/>
        </authorList>
    </citation>
    <scope>NUCLEOTIDE SEQUENCE [LARGE SCALE GENOMIC DNA]</scope>
    <source>
        <strain evidence="2 3">XC_2019</strain>
        <tissue evidence="2">Muscle</tissue>
    </source>
</reference>
<keyword evidence="3" id="KW-1185">Reference proteome</keyword>